<evidence type="ECO:0000313" key="2">
    <source>
        <dbReference type="Proteomes" id="UP000319949"/>
    </source>
</evidence>
<sequence length="53" mass="5999">MALNSKTVLVATAIVITLLVVARILRYEPYGADQHRNRYTGAICNVSEECWFK</sequence>
<organism evidence="1 2">
    <name type="scientific">Bradyrhizobium stylosanthis</name>
    <dbReference type="NCBI Taxonomy" id="1803665"/>
    <lineage>
        <taxon>Bacteria</taxon>
        <taxon>Pseudomonadati</taxon>
        <taxon>Pseudomonadota</taxon>
        <taxon>Alphaproteobacteria</taxon>
        <taxon>Hyphomicrobiales</taxon>
        <taxon>Nitrobacteraceae</taxon>
        <taxon>Bradyrhizobium</taxon>
    </lineage>
</organism>
<dbReference type="RefSeq" id="WP_186467317.1">
    <property type="nucleotide sequence ID" value="NZ_VITK01000002.1"/>
</dbReference>
<reference evidence="1 2" key="1">
    <citation type="submission" date="2019-06" db="EMBL/GenBank/DDBJ databases">
        <title>Genomic Encyclopedia of Type Strains, Phase IV (KMG-V): Genome sequencing to study the core and pangenomes of soil and plant-associated prokaryotes.</title>
        <authorList>
            <person name="Whitman W."/>
        </authorList>
    </citation>
    <scope>NUCLEOTIDE SEQUENCE [LARGE SCALE GENOMIC DNA]</scope>
    <source>
        <strain evidence="1 2">BR 510</strain>
    </source>
</reference>
<evidence type="ECO:0000313" key="1">
    <source>
        <dbReference type="EMBL" id="TWB04547.1"/>
    </source>
</evidence>
<comment type="caution">
    <text evidence="1">The sequence shown here is derived from an EMBL/GenBank/DDBJ whole genome shotgun (WGS) entry which is preliminary data.</text>
</comment>
<keyword evidence="2" id="KW-1185">Reference proteome</keyword>
<name>A0A560E5B2_9BRAD</name>
<dbReference type="AlphaFoldDB" id="A0A560E5B2"/>
<gene>
    <name evidence="1" type="ORF">FBZ96_1021024</name>
</gene>
<protein>
    <submittedName>
        <fullName evidence="1">Uncharacterized protein</fullName>
    </submittedName>
</protein>
<dbReference type="Proteomes" id="UP000319949">
    <property type="component" value="Unassembled WGS sequence"/>
</dbReference>
<accession>A0A560E5B2</accession>
<dbReference type="EMBL" id="VITK01000002">
    <property type="protein sequence ID" value="TWB04547.1"/>
    <property type="molecule type" value="Genomic_DNA"/>
</dbReference>
<proteinExistence type="predicted"/>